<dbReference type="GeneTree" id="ENSGT00390000002727"/>
<proteinExistence type="inferred from homology"/>
<feature type="region of interest" description="Disordered" evidence="5">
    <location>
        <begin position="403"/>
        <end position="458"/>
    </location>
</feature>
<evidence type="ECO:0000256" key="5">
    <source>
        <dbReference type="SAM" id="MobiDB-lite"/>
    </source>
</evidence>
<dbReference type="Ensembl" id="ENSELUT00000023412.3">
    <property type="protein sequence ID" value="ENSELUP00000035571.2"/>
    <property type="gene ID" value="ENSELUG00000014595.3"/>
</dbReference>
<dbReference type="PANTHER" id="PTHR31994">
    <property type="entry name" value="LEUCINE-RICH REPEAT-CONTAINING PROTEIN 42"/>
    <property type="match status" value="1"/>
</dbReference>
<dbReference type="Gene3D" id="3.80.10.10">
    <property type="entry name" value="Ribonuclease Inhibitor"/>
    <property type="match status" value="1"/>
</dbReference>
<reference evidence="7" key="1">
    <citation type="journal article" date="2014" name="PLoS ONE">
        <title>The genome and linkage map of the northern pike (Esox lucius): conserved synteny revealed between the salmonid sister group and the Neoteleostei.</title>
        <authorList>
            <person name="Rondeau E.B."/>
            <person name="Minkley D.R."/>
            <person name="Leong J.S."/>
            <person name="Messmer A.M."/>
            <person name="Jantzen J.R."/>
            <person name="von Schalburg K.R."/>
            <person name="Lemon C."/>
            <person name="Bird N.H."/>
            <person name="Koop B.F."/>
        </authorList>
    </citation>
    <scope>NUCLEOTIDE SEQUENCE</scope>
</reference>
<evidence type="ECO:0000256" key="2">
    <source>
        <dbReference type="ARBA" id="ARBA00014198"/>
    </source>
</evidence>
<keyword evidence="3" id="KW-0433">Leucine-rich repeat</keyword>
<dbReference type="Proteomes" id="UP000265140">
    <property type="component" value="Chromosome 3"/>
</dbReference>
<keyword evidence="7" id="KW-1185">Reference proteome</keyword>
<evidence type="ECO:0000256" key="1">
    <source>
        <dbReference type="ARBA" id="ARBA00009297"/>
    </source>
</evidence>
<dbReference type="SUPFAM" id="SSF52047">
    <property type="entry name" value="RNI-like"/>
    <property type="match status" value="1"/>
</dbReference>
<dbReference type="OrthoDB" id="120976at2759"/>
<dbReference type="AlphaFoldDB" id="A0A3P9A4A2"/>
<evidence type="ECO:0000313" key="6">
    <source>
        <dbReference type="Ensembl" id="ENSELUP00000035571.2"/>
    </source>
</evidence>
<dbReference type="Bgee" id="ENSELUG00000014595">
    <property type="expression patterns" value="Expressed in ovary and 14 other cell types or tissues"/>
</dbReference>
<evidence type="ECO:0000256" key="3">
    <source>
        <dbReference type="ARBA" id="ARBA00022614"/>
    </source>
</evidence>
<comment type="similarity">
    <text evidence="1">Belongs to the LRRC42 family.</text>
</comment>
<dbReference type="Pfam" id="PF13516">
    <property type="entry name" value="LRR_6"/>
    <property type="match status" value="3"/>
</dbReference>
<dbReference type="InterPro" id="IPR001611">
    <property type="entry name" value="Leu-rich_rpt"/>
</dbReference>
<dbReference type="InParanoid" id="A0A3P9A4A2"/>
<keyword evidence="4" id="KW-0677">Repeat</keyword>
<gene>
    <name evidence="6" type="primary">LRRC42</name>
</gene>
<dbReference type="PANTHER" id="PTHR31994:SF3">
    <property type="entry name" value="LEUCINE-RICH REPEAT-CONTAINING PROTEIN 42"/>
    <property type="match status" value="1"/>
</dbReference>
<accession>A0A3P9A4A2</accession>
<evidence type="ECO:0000313" key="7">
    <source>
        <dbReference type="Proteomes" id="UP000265140"/>
    </source>
</evidence>
<dbReference type="FunCoup" id="A0A3P9A4A2">
    <property type="interactions" value="1551"/>
</dbReference>
<evidence type="ECO:0000256" key="4">
    <source>
        <dbReference type="ARBA" id="ARBA00022737"/>
    </source>
</evidence>
<dbReference type="InterPro" id="IPR032675">
    <property type="entry name" value="LRR_dom_sf"/>
</dbReference>
<dbReference type="InterPro" id="IPR039631">
    <property type="entry name" value="LRRC42"/>
</dbReference>
<dbReference type="RefSeq" id="XP_010889100.2">
    <property type="nucleotide sequence ID" value="XM_010890798.4"/>
</dbReference>
<sequence>MVDSDSGMVYVRERGQLRRVNDIVLAETKSSARKTIIRSLALKKEHFIFTYNKEGSLRYSAKSLYDISLLFVAYNVHHVDSLIGFPEQVGERVFATAEEKMIFSNPDTASRALRLFSDAYGEVVLRSLCLRHRFPLLTERLEEIKTFHSLKCLDLFGCRLGDSHDVFQHLTSDTLSRSLLQLSLGGNNLSDQGLQRLTAPVRMMKRGLRHLQLLDLSDNPITEKAVGYLTCLPKLKGLDITGTHIKMGPSLKTLLRNMLGLVLSTEPLEAFDHSCCKTEGWAEQVVNQWELSATKLPSVKKIQESRTSAFRFFGRQKFVRDILSATPLVRNEEEDNTRKIIHFFKLATSTHTHQTQSTGIASGQVKASTHHCTSQNTFQPTGIQSGRMRSSLYNCTQLTGTTHGNSVHVKPCSQKKKRPLRTEVGDSGLHSPPPKRASSSSLPPPAFTAEDLDLFNSY</sequence>
<name>A0A3P9A4A2_ESOLU</name>
<dbReference type="GeneID" id="105022424"/>
<protein>
    <recommendedName>
        <fullName evidence="2">Leucine-rich repeat-containing protein 42</fullName>
    </recommendedName>
</protein>
<dbReference type="OMA" id="FYGKTHR"/>
<reference evidence="6" key="3">
    <citation type="submission" date="2025-08" db="UniProtKB">
        <authorList>
            <consortium name="Ensembl"/>
        </authorList>
    </citation>
    <scope>IDENTIFICATION</scope>
</reference>
<reference evidence="6" key="2">
    <citation type="submission" date="2020-02" db="EMBL/GenBank/DDBJ databases">
        <title>Esox lucius (northern pike) genome, fEsoLuc1, primary haplotype.</title>
        <authorList>
            <person name="Myers G."/>
            <person name="Karagic N."/>
            <person name="Meyer A."/>
            <person name="Pippel M."/>
            <person name="Reichard M."/>
            <person name="Winkler S."/>
            <person name="Tracey A."/>
            <person name="Sims Y."/>
            <person name="Howe K."/>
            <person name="Rhie A."/>
            <person name="Formenti G."/>
            <person name="Durbin R."/>
            <person name="Fedrigo O."/>
            <person name="Jarvis E.D."/>
        </authorList>
    </citation>
    <scope>NUCLEOTIDE SEQUENCE [LARGE SCALE GENOMIC DNA]</scope>
</reference>
<reference evidence="6" key="4">
    <citation type="submission" date="2025-09" db="UniProtKB">
        <authorList>
            <consortium name="Ensembl"/>
        </authorList>
    </citation>
    <scope>IDENTIFICATION</scope>
</reference>
<organism evidence="6 7">
    <name type="scientific">Esox lucius</name>
    <name type="common">Northern pike</name>
    <dbReference type="NCBI Taxonomy" id="8010"/>
    <lineage>
        <taxon>Eukaryota</taxon>
        <taxon>Metazoa</taxon>
        <taxon>Chordata</taxon>
        <taxon>Craniata</taxon>
        <taxon>Vertebrata</taxon>
        <taxon>Euteleostomi</taxon>
        <taxon>Actinopterygii</taxon>
        <taxon>Neopterygii</taxon>
        <taxon>Teleostei</taxon>
        <taxon>Protacanthopterygii</taxon>
        <taxon>Esociformes</taxon>
        <taxon>Esocidae</taxon>
        <taxon>Esox</taxon>
    </lineage>
</organism>
<dbReference type="STRING" id="8010.ENSELUP00000035571"/>